<organism evidence="4 5">
    <name type="scientific">Algibacter lectus</name>
    <dbReference type="NCBI Taxonomy" id="221126"/>
    <lineage>
        <taxon>Bacteria</taxon>
        <taxon>Pseudomonadati</taxon>
        <taxon>Bacteroidota</taxon>
        <taxon>Flavobacteriia</taxon>
        <taxon>Flavobacteriales</taxon>
        <taxon>Flavobacteriaceae</taxon>
        <taxon>Algibacter</taxon>
    </lineage>
</organism>
<evidence type="ECO:0000313" key="5">
    <source>
        <dbReference type="Proteomes" id="UP000294824"/>
    </source>
</evidence>
<evidence type="ECO:0000256" key="1">
    <source>
        <dbReference type="ARBA" id="ARBA00006464"/>
    </source>
</evidence>
<sequence length="206" mass="23724">MLKYSILKSFFDFLIALIMIIMLFPIIIIVTIFLFIVNQGKPFFTQIRPGKNETLFKIIKFKTMNDKKDANGNLLPDYERLTSVGNFIRKTSMDEIPQLFNVLKGDMSFVGPRPLLPRYLPYYSTIEKMRHNVKPGITGYAQVNGRSLLDWDTKLKYDVFYVNNISLSLDIKILAKTAYKVVASKDISLDPTIVQAPLDEIRSQNE</sequence>
<proteinExistence type="inferred from homology"/>
<keyword evidence="2" id="KW-0812">Transmembrane</keyword>
<dbReference type="RefSeq" id="WP_133965836.1">
    <property type="nucleotide sequence ID" value="NZ_SORL01000007.1"/>
</dbReference>
<dbReference type="EMBL" id="SORL01000007">
    <property type="protein sequence ID" value="TDY63658.1"/>
    <property type="molecule type" value="Genomic_DNA"/>
</dbReference>
<dbReference type="PANTHER" id="PTHR30576:SF8">
    <property type="entry name" value="UNDECAPRENYL-PHOSPHATE GALACTOSE PHOSPHOTRANSFERASE"/>
    <property type="match status" value="1"/>
</dbReference>
<dbReference type="Pfam" id="PF02397">
    <property type="entry name" value="Bac_transf"/>
    <property type="match status" value="1"/>
</dbReference>
<keyword evidence="2" id="KW-0472">Membrane</keyword>
<feature type="domain" description="Bacterial sugar transferase" evidence="3">
    <location>
        <begin position="8"/>
        <end position="182"/>
    </location>
</feature>
<evidence type="ECO:0000313" key="4">
    <source>
        <dbReference type="EMBL" id="TDY63658.1"/>
    </source>
</evidence>
<name>A0A4R8MF72_9FLAO</name>
<gene>
    <name evidence="4" type="ORF">DFQ06_0547</name>
</gene>
<dbReference type="InterPro" id="IPR003362">
    <property type="entry name" value="Bact_transf"/>
</dbReference>
<comment type="caution">
    <text evidence="4">The sequence shown here is derived from an EMBL/GenBank/DDBJ whole genome shotgun (WGS) entry which is preliminary data.</text>
</comment>
<keyword evidence="2" id="KW-1133">Transmembrane helix</keyword>
<dbReference type="AlphaFoldDB" id="A0A4R8MF72"/>
<comment type="similarity">
    <text evidence="1">Belongs to the bacterial sugar transferase family.</text>
</comment>
<reference evidence="4 5" key="1">
    <citation type="submission" date="2019-03" db="EMBL/GenBank/DDBJ databases">
        <title>Genomic Encyclopedia of Type Strains, Phase III (KMG-III): the genomes of soil and plant-associated and newly described type strains.</title>
        <authorList>
            <person name="Whitman W."/>
        </authorList>
    </citation>
    <scope>NUCLEOTIDE SEQUENCE [LARGE SCALE GENOMIC DNA]</scope>
    <source>
        <strain evidence="4 5">CECT 8301</strain>
    </source>
</reference>
<dbReference type="Proteomes" id="UP000294824">
    <property type="component" value="Unassembled WGS sequence"/>
</dbReference>
<dbReference type="PANTHER" id="PTHR30576">
    <property type="entry name" value="COLANIC BIOSYNTHESIS UDP-GLUCOSE LIPID CARRIER TRANSFERASE"/>
    <property type="match status" value="1"/>
</dbReference>
<feature type="transmembrane region" description="Helical" evidence="2">
    <location>
        <begin position="12"/>
        <end position="37"/>
    </location>
</feature>
<keyword evidence="5" id="KW-1185">Reference proteome</keyword>
<dbReference type="GO" id="GO:0016780">
    <property type="term" value="F:phosphotransferase activity, for other substituted phosphate groups"/>
    <property type="evidence" value="ECO:0007669"/>
    <property type="project" value="TreeGrafter"/>
</dbReference>
<keyword evidence="4" id="KW-0808">Transferase</keyword>
<accession>A0A4R8MF72</accession>
<evidence type="ECO:0000259" key="3">
    <source>
        <dbReference type="Pfam" id="PF02397"/>
    </source>
</evidence>
<protein>
    <submittedName>
        <fullName evidence="4">Lipopolysaccharide/colanic/teichoic acid biosynthesis glycosyltransferase</fullName>
    </submittedName>
</protein>
<evidence type="ECO:0000256" key="2">
    <source>
        <dbReference type="SAM" id="Phobius"/>
    </source>
</evidence>